<dbReference type="KEGG" id="nai:NECAME_11614"/>
<protein>
    <submittedName>
        <fullName evidence="1">Uncharacterized protein</fullName>
    </submittedName>
</protein>
<dbReference type="EMBL" id="KI660221">
    <property type="protein sequence ID" value="ETN76554.1"/>
    <property type="molecule type" value="Genomic_DNA"/>
</dbReference>
<evidence type="ECO:0000313" key="2">
    <source>
        <dbReference type="Proteomes" id="UP000053676"/>
    </source>
</evidence>
<gene>
    <name evidence="1" type="ORF">NECAME_11614</name>
</gene>
<dbReference type="AlphaFoldDB" id="W2T4P8"/>
<name>W2T4P8_NECAM</name>
<dbReference type="Proteomes" id="UP000053676">
    <property type="component" value="Unassembled WGS sequence"/>
</dbReference>
<keyword evidence="2" id="KW-1185">Reference proteome</keyword>
<sequence length="69" mass="8073">MTQQKNMCNVIGPTDTLPPLNFENTRMRNEDPNRTVTAEKIYDLFLVRDFVAKCFGNTHYFFALVLMLK</sequence>
<evidence type="ECO:0000313" key="1">
    <source>
        <dbReference type="EMBL" id="ETN76554.1"/>
    </source>
</evidence>
<reference evidence="2" key="1">
    <citation type="journal article" date="2014" name="Nat. Genet.">
        <title>Genome of the human hookworm Necator americanus.</title>
        <authorList>
            <person name="Tang Y.T."/>
            <person name="Gao X."/>
            <person name="Rosa B.A."/>
            <person name="Abubucker S."/>
            <person name="Hallsworth-Pepin K."/>
            <person name="Martin J."/>
            <person name="Tyagi R."/>
            <person name="Heizer E."/>
            <person name="Zhang X."/>
            <person name="Bhonagiri-Palsikar V."/>
            <person name="Minx P."/>
            <person name="Warren W.C."/>
            <person name="Wang Q."/>
            <person name="Zhan B."/>
            <person name="Hotez P.J."/>
            <person name="Sternberg P.W."/>
            <person name="Dougall A."/>
            <person name="Gaze S.T."/>
            <person name="Mulvenna J."/>
            <person name="Sotillo J."/>
            <person name="Ranganathan S."/>
            <person name="Rabelo E.M."/>
            <person name="Wilson R.K."/>
            <person name="Felgner P.L."/>
            <person name="Bethony J."/>
            <person name="Hawdon J.M."/>
            <person name="Gasser R.B."/>
            <person name="Loukas A."/>
            <person name="Mitreva M."/>
        </authorList>
    </citation>
    <scope>NUCLEOTIDE SEQUENCE [LARGE SCALE GENOMIC DNA]</scope>
</reference>
<accession>W2T4P8</accession>
<proteinExistence type="predicted"/>
<organism evidence="1 2">
    <name type="scientific">Necator americanus</name>
    <name type="common">Human hookworm</name>
    <dbReference type="NCBI Taxonomy" id="51031"/>
    <lineage>
        <taxon>Eukaryota</taxon>
        <taxon>Metazoa</taxon>
        <taxon>Ecdysozoa</taxon>
        <taxon>Nematoda</taxon>
        <taxon>Chromadorea</taxon>
        <taxon>Rhabditida</taxon>
        <taxon>Rhabditina</taxon>
        <taxon>Rhabditomorpha</taxon>
        <taxon>Strongyloidea</taxon>
        <taxon>Ancylostomatidae</taxon>
        <taxon>Bunostominae</taxon>
        <taxon>Necator</taxon>
    </lineage>
</organism>